<dbReference type="SMART" id="SM00450">
    <property type="entry name" value="RHOD"/>
    <property type="match status" value="1"/>
</dbReference>
<evidence type="ECO:0000313" key="2">
    <source>
        <dbReference type="EMBL" id="SOC08042.1"/>
    </source>
</evidence>
<feature type="domain" description="Rhodanese" evidence="1">
    <location>
        <begin position="21"/>
        <end position="105"/>
    </location>
</feature>
<sequence>MGLFNLFKHVDINAEVEAMKSVETAVLLDVRTEEEYSGGHIPGSKNVPVENIEKVVDVINDKDTPVYVYCLRGSRSASAVKAMERMGYTNAKSIGGIVSYKGKTVIGSN</sequence>
<dbReference type="Proteomes" id="UP000219563">
    <property type="component" value="Unassembled WGS sequence"/>
</dbReference>
<dbReference type="RefSeq" id="WP_097076629.1">
    <property type="nucleotide sequence ID" value="NZ_OBMR01000008.1"/>
</dbReference>
<dbReference type="PROSITE" id="PS50206">
    <property type="entry name" value="RHODANESE_3"/>
    <property type="match status" value="1"/>
</dbReference>
<dbReference type="PANTHER" id="PTHR43031:SF1">
    <property type="entry name" value="PYRIDINE NUCLEOTIDE-DISULPHIDE OXIDOREDUCTASE"/>
    <property type="match status" value="1"/>
</dbReference>
<dbReference type="InterPro" id="IPR036873">
    <property type="entry name" value="Rhodanese-like_dom_sf"/>
</dbReference>
<protein>
    <submittedName>
        <fullName evidence="2">Rhodanese-related sulfurtransferase</fullName>
    </submittedName>
</protein>
<proteinExistence type="predicted"/>
<dbReference type="Gene3D" id="3.40.250.10">
    <property type="entry name" value="Rhodanese-like domain"/>
    <property type="match status" value="1"/>
</dbReference>
<dbReference type="PANTHER" id="PTHR43031">
    <property type="entry name" value="FAD-DEPENDENT OXIDOREDUCTASE"/>
    <property type="match status" value="1"/>
</dbReference>
<reference evidence="2 3" key="1">
    <citation type="submission" date="2017-08" db="EMBL/GenBank/DDBJ databases">
        <authorList>
            <person name="de Groot N.N."/>
        </authorList>
    </citation>
    <scope>NUCLEOTIDE SEQUENCE [LARGE SCALE GENOMIC DNA]</scope>
    <source>
        <strain evidence="2 3">DSM 9787</strain>
    </source>
</reference>
<dbReference type="SUPFAM" id="SSF52821">
    <property type="entry name" value="Rhodanese/Cell cycle control phosphatase"/>
    <property type="match status" value="1"/>
</dbReference>
<organism evidence="2 3">
    <name type="scientific">Pseudobutyrivibrio ruminis DSM 9787</name>
    <dbReference type="NCBI Taxonomy" id="1123011"/>
    <lineage>
        <taxon>Bacteria</taxon>
        <taxon>Bacillati</taxon>
        <taxon>Bacillota</taxon>
        <taxon>Clostridia</taxon>
        <taxon>Lachnospirales</taxon>
        <taxon>Lachnospiraceae</taxon>
        <taxon>Pseudobutyrivibrio</taxon>
    </lineage>
</organism>
<evidence type="ECO:0000259" key="1">
    <source>
        <dbReference type="PROSITE" id="PS50206"/>
    </source>
</evidence>
<evidence type="ECO:0000313" key="3">
    <source>
        <dbReference type="Proteomes" id="UP000219563"/>
    </source>
</evidence>
<name>A0A285SJC8_9FIRM</name>
<dbReference type="InterPro" id="IPR001763">
    <property type="entry name" value="Rhodanese-like_dom"/>
</dbReference>
<dbReference type="CDD" id="cd00158">
    <property type="entry name" value="RHOD"/>
    <property type="match status" value="1"/>
</dbReference>
<dbReference type="InterPro" id="IPR050229">
    <property type="entry name" value="GlpE_sulfurtransferase"/>
</dbReference>
<accession>A0A285SJC8</accession>
<dbReference type="EMBL" id="OBMR01000008">
    <property type="protein sequence ID" value="SOC08042.1"/>
    <property type="molecule type" value="Genomic_DNA"/>
</dbReference>
<gene>
    <name evidence="2" type="ORF">SAMN02910411_2398</name>
</gene>
<dbReference type="Pfam" id="PF00581">
    <property type="entry name" value="Rhodanese"/>
    <property type="match status" value="1"/>
</dbReference>
<dbReference type="AlphaFoldDB" id="A0A285SJC8"/>
<dbReference type="GO" id="GO:0016740">
    <property type="term" value="F:transferase activity"/>
    <property type="evidence" value="ECO:0007669"/>
    <property type="project" value="UniProtKB-KW"/>
</dbReference>
<keyword evidence="2" id="KW-0808">Transferase</keyword>